<feature type="domain" description="AMP-dependent synthetase/ligase" evidence="3">
    <location>
        <begin position="11"/>
        <end position="349"/>
    </location>
</feature>
<evidence type="ECO:0000259" key="3">
    <source>
        <dbReference type="Pfam" id="PF00501"/>
    </source>
</evidence>
<name>A0A0K9FD83_9BACI</name>
<feature type="domain" description="AMP-binding enzyme C-terminal" evidence="4">
    <location>
        <begin position="399"/>
        <end position="474"/>
    </location>
</feature>
<accession>A0A0K9FD83</accession>
<dbReference type="InterPro" id="IPR045851">
    <property type="entry name" value="AMP-bd_C_sf"/>
</dbReference>
<dbReference type="PATRIC" id="fig|582475.4.peg.1122"/>
<sequence length="488" mass="54847">MFVEQSWILKRASLTPKRLALVNLETKEQWTYQQLTEEIAKWSHFFERQNLQAGSRVAVFAKNHIQLFAVLFACGLRGLIYVPLNWRMSTKELNDILIDATPSLLLYDEEMNCPLSFENMNSLRLVNEGTVLSIREVDLNDPWLMIYTGGTTGKAKGVVLSFNSVNWNAINTIISWGLNDSDCTLNYMPLFHTGGLNALCIPLLMAGGTVVIGDKFEAENALKAINQYKTTISLFVPTMYQAMIATDYFKNSSFPSVKVFLSGGAPCPYPIYDAFYKKGLFFKEGYGLTEAGPNNFYISPEAAYLKKGAVGKSMQFNEAKIINSAGESCAPNEVGELLVRGKHMFRFYWNNQQETEKIIHDGWLKTGDLALMDEDGDFYIVGRSKEMIISGGENVYPQEVEQCILRHQLVQEVAVIGVADDYWGEIVAAVIVCQGKQDTILEEIKEICSKHLGRYKIPKKIMFIDELPKTSVGKIDKKALQIYAKAAN</sequence>
<gene>
    <name evidence="5" type="ORF">ACZ11_07990</name>
</gene>
<dbReference type="SUPFAM" id="SSF56801">
    <property type="entry name" value="Acetyl-CoA synthetase-like"/>
    <property type="match status" value="1"/>
</dbReference>
<dbReference type="OrthoDB" id="9757771at2"/>
<protein>
    <submittedName>
        <fullName evidence="5">Long-chain fatty acid--CoA ligase</fullName>
    </submittedName>
</protein>
<dbReference type="EMBL" id="LFXJ01000005">
    <property type="protein sequence ID" value="KMY32091.1"/>
    <property type="molecule type" value="Genomic_DNA"/>
</dbReference>
<dbReference type="Proteomes" id="UP000037326">
    <property type="component" value="Unassembled WGS sequence"/>
</dbReference>
<dbReference type="GO" id="GO:0031956">
    <property type="term" value="F:medium-chain fatty acid-CoA ligase activity"/>
    <property type="evidence" value="ECO:0007669"/>
    <property type="project" value="TreeGrafter"/>
</dbReference>
<comment type="similarity">
    <text evidence="1">Belongs to the ATP-dependent AMP-binding enzyme family.</text>
</comment>
<dbReference type="FunFam" id="3.30.300.30:FF:000008">
    <property type="entry name" value="2,3-dihydroxybenzoate-AMP ligase"/>
    <property type="match status" value="1"/>
</dbReference>
<evidence type="ECO:0000256" key="2">
    <source>
        <dbReference type="ARBA" id="ARBA00022598"/>
    </source>
</evidence>
<evidence type="ECO:0000313" key="6">
    <source>
        <dbReference type="Proteomes" id="UP000037326"/>
    </source>
</evidence>
<dbReference type="PANTHER" id="PTHR43201:SF5">
    <property type="entry name" value="MEDIUM-CHAIN ACYL-COA LIGASE ACSF2, MITOCHONDRIAL"/>
    <property type="match status" value="1"/>
</dbReference>
<dbReference type="Gene3D" id="3.40.50.12780">
    <property type="entry name" value="N-terminal domain of ligase-like"/>
    <property type="match status" value="1"/>
</dbReference>
<dbReference type="Pfam" id="PF13193">
    <property type="entry name" value="AMP-binding_C"/>
    <property type="match status" value="1"/>
</dbReference>
<dbReference type="RefSeq" id="WP_049665135.1">
    <property type="nucleotide sequence ID" value="NZ_LFXJ01000005.1"/>
</dbReference>
<dbReference type="PANTHER" id="PTHR43201">
    <property type="entry name" value="ACYL-COA SYNTHETASE"/>
    <property type="match status" value="1"/>
</dbReference>
<dbReference type="Gene3D" id="3.30.300.30">
    <property type="match status" value="1"/>
</dbReference>
<comment type="caution">
    <text evidence="5">The sequence shown here is derived from an EMBL/GenBank/DDBJ whole genome shotgun (WGS) entry which is preliminary data.</text>
</comment>
<proteinExistence type="inferred from homology"/>
<reference evidence="6" key="1">
    <citation type="submission" date="2015-07" db="EMBL/GenBank/DDBJ databases">
        <authorList>
            <consortium name="Consortium for Microbial Forensics and Genomics (microFORGE)"/>
            <person name="Knight B.M."/>
            <person name="Roberts D.P."/>
            <person name="Lin D."/>
            <person name="Hari K."/>
            <person name="Fletcher J."/>
            <person name="Melcher U."/>
            <person name="Blagden T."/>
            <person name="Winegar R.A."/>
        </authorList>
    </citation>
    <scope>NUCLEOTIDE SEQUENCE [LARGE SCALE GENOMIC DNA]</scope>
    <source>
        <strain evidence="6">DSM 23493</strain>
    </source>
</reference>
<evidence type="ECO:0000256" key="1">
    <source>
        <dbReference type="ARBA" id="ARBA00006432"/>
    </source>
</evidence>
<dbReference type="AlphaFoldDB" id="A0A0K9FD83"/>
<dbReference type="InterPro" id="IPR025110">
    <property type="entry name" value="AMP-bd_C"/>
</dbReference>
<dbReference type="InterPro" id="IPR000873">
    <property type="entry name" value="AMP-dep_synth/lig_dom"/>
</dbReference>
<keyword evidence="2 5" id="KW-0436">Ligase</keyword>
<evidence type="ECO:0000259" key="4">
    <source>
        <dbReference type="Pfam" id="PF13193"/>
    </source>
</evidence>
<organism evidence="5 6">
    <name type="scientific">Lysinibacillus xylanilyticus</name>
    <dbReference type="NCBI Taxonomy" id="582475"/>
    <lineage>
        <taxon>Bacteria</taxon>
        <taxon>Bacillati</taxon>
        <taxon>Bacillota</taxon>
        <taxon>Bacilli</taxon>
        <taxon>Bacillales</taxon>
        <taxon>Bacillaceae</taxon>
        <taxon>Lysinibacillus</taxon>
    </lineage>
</organism>
<evidence type="ECO:0000313" key="5">
    <source>
        <dbReference type="EMBL" id="KMY32091.1"/>
    </source>
</evidence>
<dbReference type="GeneID" id="96598204"/>
<dbReference type="InterPro" id="IPR020845">
    <property type="entry name" value="AMP-binding_CS"/>
</dbReference>
<dbReference type="Pfam" id="PF00501">
    <property type="entry name" value="AMP-binding"/>
    <property type="match status" value="1"/>
</dbReference>
<dbReference type="PROSITE" id="PS00455">
    <property type="entry name" value="AMP_BINDING"/>
    <property type="match status" value="1"/>
</dbReference>
<dbReference type="GO" id="GO:0006631">
    <property type="term" value="P:fatty acid metabolic process"/>
    <property type="evidence" value="ECO:0007669"/>
    <property type="project" value="TreeGrafter"/>
</dbReference>
<dbReference type="InterPro" id="IPR042099">
    <property type="entry name" value="ANL_N_sf"/>
</dbReference>